<evidence type="ECO:0000313" key="2">
    <source>
        <dbReference type="Proteomes" id="UP000639643"/>
    </source>
</evidence>
<keyword evidence="2" id="KW-1185">Reference proteome</keyword>
<name>A0A8H6NZ48_9PEZI</name>
<accession>A0A8H6NZ48</accession>
<dbReference type="Proteomes" id="UP000639643">
    <property type="component" value="Unassembled WGS sequence"/>
</dbReference>
<protein>
    <submittedName>
        <fullName evidence="1">Uncharacterized protein</fullName>
    </submittedName>
</protein>
<sequence length="190" mass="20913">MRKVRQTPPSSSLGVLSMGRQDFMEAGQSNSVHTQCLASGIWQAQLAKKLFRFTTTAKTHITDQAVDTIAKAAPDIKPRDRNVKIVENSMKVEKIHGLAQLITYLVLSRIGLPMSAAEGWSRLTPRVNHVKTGTLYIPTFLNGDHMAYPYRGTFGRATSALGLAIAPLLQIHAGTQQGCLRSLRDIMNRT</sequence>
<organism evidence="1 2">
    <name type="scientific">Colletotrichum musicola</name>
    <dbReference type="NCBI Taxonomy" id="2175873"/>
    <lineage>
        <taxon>Eukaryota</taxon>
        <taxon>Fungi</taxon>
        <taxon>Dikarya</taxon>
        <taxon>Ascomycota</taxon>
        <taxon>Pezizomycotina</taxon>
        <taxon>Sordariomycetes</taxon>
        <taxon>Hypocreomycetidae</taxon>
        <taxon>Glomerellales</taxon>
        <taxon>Glomerellaceae</taxon>
        <taxon>Colletotrichum</taxon>
        <taxon>Colletotrichum orchidearum species complex</taxon>
    </lineage>
</organism>
<comment type="caution">
    <text evidence="1">The sequence shown here is derived from an EMBL/GenBank/DDBJ whole genome shotgun (WGS) entry which is preliminary data.</text>
</comment>
<gene>
    <name evidence="1" type="ORF">CMUS01_00211</name>
</gene>
<dbReference type="AlphaFoldDB" id="A0A8H6NZ48"/>
<proteinExistence type="predicted"/>
<evidence type="ECO:0000313" key="1">
    <source>
        <dbReference type="EMBL" id="KAF6845266.1"/>
    </source>
</evidence>
<reference evidence="1" key="1">
    <citation type="journal article" date="2020" name="Phytopathology">
        <title>Genome Sequence Resources of Colletotrichum truncatum, C. plurivorum, C. musicola, and C. sojae: Four Species Pathogenic to Soybean (Glycine max).</title>
        <authorList>
            <person name="Rogerio F."/>
            <person name="Boufleur T.R."/>
            <person name="Ciampi-Guillardi M."/>
            <person name="Sukno S.A."/>
            <person name="Thon M.R."/>
            <person name="Massola Junior N.S."/>
            <person name="Baroncelli R."/>
        </authorList>
    </citation>
    <scope>NUCLEOTIDE SEQUENCE</scope>
    <source>
        <strain evidence="1">LFN0074</strain>
    </source>
</reference>
<dbReference type="EMBL" id="WIGM01000003">
    <property type="protein sequence ID" value="KAF6845266.1"/>
    <property type="molecule type" value="Genomic_DNA"/>
</dbReference>